<reference evidence="3" key="1">
    <citation type="journal article" date="2019" name="Int. J. Syst. Evol. Microbiol.">
        <title>The Global Catalogue of Microorganisms (GCM) 10K type strain sequencing project: providing services to taxonomists for standard genome sequencing and annotation.</title>
        <authorList>
            <consortium name="The Broad Institute Genomics Platform"/>
            <consortium name="The Broad Institute Genome Sequencing Center for Infectious Disease"/>
            <person name="Wu L."/>
            <person name="Ma J."/>
        </authorList>
    </citation>
    <scope>NUCLEOTIDE SEQUENCE [LARGE SCALE GENOMIC DNA]</scope>
    <source>
        <strain evidence="3">CGMCC 1.19062</strain>
    </source>
</reference>
<evidence type="ECO:0000259" key="1">
    <source>
        <dbReference type="Pfam" id="PF13467"/>
    </source>
</evidence>
<dbReference type="Proteomes" id="UP001597295">
    <property type="component" value="Unassembled WGS sequence"/>
</dbReference>
<gene>
    <name evidence="2" type="ORF">ACFSM5_20620</name>
</gene>
<dbReference type="Gene3D" id="1.10.3990.20">
    <property type="entry name" value="protein bp1543"/>
    <property type="match status" value="1"/>
</dbReference>
<accession>A0ABW5DXR6</accession>
<comment type="caution">
    <text evidence="2">The sequence shown here is derived from an EMBL/GenBank/DDBJ whole genome shotgun (WGS) entry which is preliminary data.</text>
</comment>
<dbReference type="InterPro" id="IPR027373">
    <property type="entry name" value="RHH_dom"/>
</dbReference>
<sequence length="107" mass="12014">MTTRGTSGLLDQAMARMAQTTDRAVPQLRNIVVRGRRTSIRLPGDMWDALEEIAKREDLTMEELADAAEAMRPDGTTTFTAAMRLLILNYWRHAALNPLPERNFAVA</sequence>
<keyword evidence="3" id="KW-1185">Reference proteome</keyword>
<dbReference type="Pfam" id="PF13467">
    <property type="entry name" value="RHH_4"/>
    <property type="match status" value="1"/>
</dbReference>
<evidence type="ECO:0000313" key="2">
    <source>
        <dbReference type="EMBL" id="MFD2265320.1"/>
    </source>
</evidence>
<feature type="domain" description="Ribbon-helix-helix" evidence="1">
    <location>
        <begin position="27"/>
        <end position="90"/>
    </location>
</feature>
<dbReference type="EMBL" id="JBHUIP010000016">
    <property type="protein sequence ID" value="MFD2265320.1"/>
    <property type="molecule type" value="Genomic_DNA"/>
</dbReference>
<protein>
    <submittedName>
        <fullName evidence="2">Ribbon-helix-helix domain-containing protein</fullName>
    </submittedName>
</protein>
<proteinExistence type="predicted"/>
<organism evidence="2 3">
    <name type="scientific">Lacibacterium aquatile</name>
    <dbReference type="NCBI Taxonomy" id="1168082"/>
    <lineage>
        <taxon>Bacteria</taxon>
        <taxon>Pseudomonadati</taxon>
        <taxon>Pseudomonadota</taxon>
        <taxon>Alphaproteobacteria</taxon>
        <taxon>Rhodospirillales</taxon>
        <taxon>Rhodospirillaceae</taxon>
    </lineage>
</organism>
<dbReference type="InterPro" id="IPR038268">
    <property type="entry name" value="RHH_sf"/>
</dbReference>
<dbReference type="RefSeq" id="WP_379878539.1">
    <property type="nucleotide sequence ID" value="NZ_JBHUIP010000016.1"/>
</dbReference>
<evidence type="ECO:0000313" key="3">
    <source>
        <dbReference type="Proteomes" id="UP001597295"/>
    </source>
</evidence>
<name>A0ABW5DXR6_9PROT</name>